<comment type="caution">
    <text evidence="9">The sequence shown here is derived from an EMBL/GenBank/DDBJ whole genome shotgun (WGS) entry which is preliminary data.</text>
</comment>
<dbReference type="PANTHER" id="PTHR43726:SF1">
    <property type="entry name" value="BIOTIN SYNTHASE"/>
    <property type="match status" value="1"/>
</dbReference>
<dbReference type="InterPro" id="IPR034422">
    <property type="entry name" value="HydE/PylB-like"/>
</dbReference>
<evidence type="ECO:0000256" key="6">
    <source>
        <dbReference type="ARBA" id="ARBA00023014"/>
    </source>
</evidence>
<dbReference type="PANTHER" id="PTHR43726">
    <property type="entry name" value="3-METHYLORNITHINE SYNTHASE"/>
    <property type="match status" value="1"/>
</dbReference>
<dbReference type="InterPro" id="IPR010722">
    <property type="entry name" value="BATS_dom"/>
</dbReference>
<dbReference type="CDD" id="cd01335">
    <property type="entry name" value="Radical_SAM"/>
    <property type="match status" value="1"/>
</dbReference>
<dbReference type="SFLD" id="SFLDS00029">
    <property type="entry name" value="Radical_SAM"/>
    <property type="match status" value="1"/>
</dbReference>
<keyword evidence="3" id="KW-0949">S-adenosyl-L-methionine</keyword>
<reference evidence="9 10" key="1">
    <citation type="journal article" date="2023" name="Antonie Van Leeuwenhoek">
        <title>Mesoterricola silvestris gen. nov., sp. nov., Mesoterricola sediminis sp. nov., Geothrix oryzae sp. nov., Geothrix edaphica sp. nov., Geothrix rubra sp. nov., and Geothrix limicola sp. nov., six novel members of Acidobacteriota isolated from soils.</title>
        <authorList>
            <person name="Itoh H."/>
            <person name="Sugisawa Y."/>
            <person name="Mise K."/>
            <person name="Xu Z."/>
            <person name="Kuniyasu M."/>
            <person name="Ushijima N."/>
            <person name="Kawano K."/>
            <person name="Kobayashi E."/>
            <person name="Shiratori Y."/>
            <person name="Masuda Y."/>
            <person name="Senoo K."/>
        </authorList>
    </citation>
    <scope>NUCLEOTIDE SEQUENCE [LARGE SCALE GENOMIC DNA]</scope>
    <source>
        <strain evidence="9 10">Red804</strain>
    </source>
</reference>
<feature type="domain" description="Radical SAM core" evidence="8">
    <location>
        <begin position="47"/>
        <end position="270"/>
    </location>
</feature>
<keyword evidence="10" id="KW-1185">Reference proteome</keyword>
<evidence type="ECO:0000259" key="8">
    <source>
        <dbReference type="PROSITE" id="PS51918"/>
    </source>
</evidence>
<dbReference type="NCBIfam" id="TIGR03956">
    <property type="entry name" value="rSAM_HydE"/>
    <property type="match status" value="1"/>
</dbReference>
<dbReference type="Gene3D" id="3.20.20.70">
    <property type="entry name" value="Aldolase class I"/>
    <property type="match status" value="1"/>
</dbReference>
<dbReference type="SFLD" id="SFLDG01280">
    <property type="entry name" value="HydE/PylB-like"/>
    <property type="match status" value="1"/>
</dbReference>
<dbReference type="InterPro" id="IPR007197">
    <property type="entry name" value="rSAM"/>
</dbReference>
<proteinExistence type="predicted"/>
<dbReference type="PROSITE" id="PS51918">
    <property type="entry name" value="RADICAL_SAM"/>
    <property type="match status" value="1"/>
</dbReference>
<evidence type="ECO:0000256" key="1">
    <source>
        <dbReference type="ARBA" id="ARBA00001966"/>
    </source>
</evidence>
<evidence type="ECO:0000256" key="2">
    <source>
        <dbReference type="ARBA" id="ARBA00022485"/>
    </source>
</evidence>
<dbReference type="SFLD" id="SFLDG01060">
    <property type="entry name" value="BATS_domain_containing"/>
    <property type="match status" value="1"/>
</dbReference>
<keyword evidence="4" id="KW-0479">Metal-binding</keyword>
<dbReference type="PIRSF" id="PIRSF004762">
    <property type="entry name" value="CHP00423"/>
    <property type="match status" value="1"/>
</dbReference>
<evidence type="ECO:0000256" key="4">
    <source>
        <dbReference type="ARBA" id="ARBA00022723"/>
    </source>
</evidence>
<evidence type="ECO:0000256" key="3">
    <source>
        <dbReference type="ARBA" id="ARBA00022691"/>
    </source>
</evidence>
<dbReference type="InterPro" id="IPR013785">
    <property type="entry name" value="Aldolase_TIM"/>
</dbReference>
<dbReference type="RefSeq" id="WP_285577461.1">
    <property type="nucleotide sequence ID" value="NZ_BSDE01000008.1"/>
</dbReference>
<evidence type="ECO:0000256" key="7">
    <source>
        <dbReference type="ARBA" id="ARBA00034078"/>
    </source>
</evidence>
<keyword evidence="5" id="KW-0408">Iron</keyword>
<dbReference type="SMART" id="SM00876">
    <property type="entry name" value="BATS"/>
    <property type="match status" value="1"/>
</dbReference>
<sequence length="370" mass="40463">MPAAPDLRLAASLDQPGLKAWLQETDPASLNELWACADAVRRAQVGDEVHLRGLIEVSSHCIRHCLYCGLRAPSEGLERYRMNAGEILECAREAVRLGYGSVVLQGGEDPGLTQDFITEVVRAIKRDTPLAVTLSLGERSDADLQAWREAGADRYLLRFETSDPVLYRRIHPSLPGTLSDRFAQLARMRDMGYEIGTGVMVGIPGQTWDTLAGDILRFREFDMDMIGVGPFLPSPRTPLGRPEAEAFFAPPEAQVPNDELTTLKVVALTRLVCPEANIPSTTALATLDRAQGRELALMRGANVVMPNVTPVSYRARYEIYPGKACINETALACQGCLEGRIRSLGRSLAKGPGGRLKADCKNLIASDFHH</sequence>
<organism evidence="9 10">
    <name type="scientific">Geothrix limicola</name>
    <dbReference type="NCBI Taxonomy" id="2927978"/>
    <lineage>
        <taxon>Bacteria</taxon>
        <taxon>Pseudomonadati</taxon>
        <taxon>Acidobacteriota</taxon>
        <taxon>Holophagae</taxon>
        <taxon>Holophagales</taxon>
        <taxon>Holophagaceae</taxon>
        <taxon>Geothrix</taxon>
    </lineage>
</organism>
<dbReference type="InterPro" id="IPR024021">
    <property type="entry name" value="FeFe-hyd_HydE_rSAM"/>
</dbReference>
<name>A0ABQ5QL02_9BACT</name>
<dbReference type="SMART" id="SM00729">
    <property type="entry name" value="Elp3"/>
    <property type="match status" value="1"/>
</dbReference>
<keyword evidence="6" id="KW-0411">Iron-sulfur</keyword>
<evidence type="ECO:0000256" key="5">
    <source>
        <dbReference type="ARBA" id="ARBA00023004"/>
    </source>
</evidence>
<gene>
    <name evidence="9" type="ORF">GETHLI_32820</name>
</gene>
<dbReference type="InterPro" id="IPR006638">
    <property type="entry name" value="Elp3/MiaA/NifB-like_rSAM"/>
</dbReference>
<dbReference type="Pfam" id="PF04055">
    <property type="entry name" value="Radical_SAM"/>
    <property type="match status" value="1"/>
</dbReference>
<protein>
    <submittedName>
        <fullName evidence="9">[FeFe] hydrogenase H-cluster radical SAM maturase HydE</fullName>
    </submittedName>
</protein>
<comment type="cofactor">
    <cofactor evidence="1">
        <name>[4Fe-4S] cluster</name>
        <dbReference type="ChEBI" id="CHEBI:49883"/>
    </cofactor>
</comment>
<dbReference type="Proteomes" id="UP001165069">
    <property type="component" value="Unassembled WGS sequence"/>
</dbReference>
<comment type="cofactor">
    <cofactor evidence="7">
        <name>[2Fe-2S] cluster</name>
        <dbReference type="ChEBI" id="CHEBI:190135"/>
    </cofactor>
</comment>
<dbReference type="SFLD" id="SFLDF00348">
    <property type="entry name" value="FeFe_hydrogenase_maturase_(Hyd"/>
    <property type="match status" value="1"/>
</dbReference>
<keyword evidence="2" id="KW-0004">4Fe-4S</keyword>
<dbReference type="SUPFAM" id="SSF102114">
    <property type="entry name" value="Radical SAM enzymes"/>
    <property type="match status" value="1"/>
</dbReference>
<evidence type="ECO:0000313" key="9">
    <source>
        <dbReference type="EMBL" id="GLH74780.1"/>
    </source>
</evidence>
<evidence type="ECO:0000313" key="10">
    <source>
        <dbReference type="Proteomes" id="UP001165069"/>
    </source>
</evidence>
<dbReference type="EMBL" id="BSDE01000008">
    <property type="protein sequence ID" value="GLH74780.1"/>
    <property type="molecule type" value="Genomic_DNA"/>
</dbReference>
<accession>A0ABQ5QL02</accession>
<dbReference type="InterPro" id="IPR058240">
    <property type="entry name" value="rSAM_sf"/>
</dbReference>